<dbReference type="AlphaFoldDB" id="A0A0R2LI34"/>
<gene>
    <name evidence="2" type="ORF">IV57_GL001590</name>
</gene>
<comment type="caution">
    <text evidence="2">The sequence shown here is derived from an EMBL/GenBank/DDBJ whole genome shotgun (WGS) entry which is preliminary data.</text>
</comment>
<dbReference type="EMBL" id="JQCF01000031">
    <property type="protein sequence ID" value="KRN97748.1"/>
    <property type="molecule type" value="Genomic_DNA"/>
</dbReference>
<accession>A0A0R2LI34</accession>
<dbReference type="Proteomes" id="UP000051006">
    <property type="component" value="Unassembled WGS sequence"/>
</dbReference>
<feature type="signal peptide" evidence="1">
    <location>
        <begin position="1"/>
        <end position="23"/>
    </location>
</feature>
<name>A0A0R2LI34_9LACO</name>
<keyword evidence="1" id="KW-0732">Signal</keyword>
<reference evidence="2 3" key="1">
    <citation type="journal article" date="2015" name="Genome Announc.">
        <title>Expanding the biotechnology potential of lactobacilli through comparative genomics of 213 strains and associated genera.</title>
        <authorList>
            <person name="Sun Z."/>
            <person name="Harris H.M."/>
            <person name="McCann A."/>
            <person name="Guo C."/>
            <person name="Argimon S."/>
            <person name="Zhang W."/>
            <person name="Yang X."/>
            <person name="Jeffery I.B."/>
            <person name="Cooney J.C."/>
            <person name="Kagawa T.F."/>
            <person name="Liu W."/>
            <person name="Song Y."/>
            <person name="Salvetti E."/>
            <person name="Wrobel A."/>
            <person name="Rasinkangas P."/>
            <person name="Parkhill J."/>
            <person name="Rea M.C."/>
            <person name="O'Sullivan O."/>
            <person name="Ritari J."/>
            <person name="Douillard F.P."/>
            <person name="Paul Ross R."/>
            <person name="Yang R."/>
            <person name="Briner A.E."/>
            <person name="Felis G.E."/>
            <person name="de Vos W.M."/>
            <person name="Barrangou R."/>
            <person name="Klaenhammer T.R."/>
            <person name="Caufield P.W."/>
            <person name="Cui Y."/>
            <person name="Zhang H."/>
            <person name="O'Toole P.W."/>
        </authorList>
    </citation>
    <scope>NUCLEOTIDE SEQUENCE [LARGE SCALE GENOMIC DNA]</scope>
    <source>
        <strain evidence="2 3">DSM 24716</strain>
    </source>
</reference>
<dbReference type="RefSeq" id="WP_057881617.1">
    <property type="nucleotide sequence ID" value="NZ_JQCF01000031.1"/>
</dbReference>
<evidence type="ECO:0008006" key="4">
    <source>
        <dbReference type="Google" id="ProtNLM"/>
    </source>
</evidence>
<evidence type="ECO:0000313" key="3">
    <source>
        <dbReference type="Proteomes" id="UP000051006"/>
    </source>
</evidence>
<proteinExistence type="predicted"/>
<sequence length="277" mass="30728">MKKIYKTIIIGLAVLTAATPVITATTVKANTNNSAITQSGYGKGAQAFDQQELRLSHLHASGNFVPAQLITLDKVQADVSDRSFGASDDQKLQIANDLKAYLDKDVVDYSGTISYPTTNVNNQLDFVEHLNTNVYNSTVYSFKKLDQPEMKSYSEKGFTIIDKDGNPNNGQLSMSINEFGQITVESKYLIYIGGFPNIRAVRIGEVAKPSMNEWTAQDNTVYTKNHISYLHTLEGKAILDRALGGNTAWYSDRYATINGEKMYRVSTNEWVRAADII</sequence>
<dbReference type="PATRIC" id="fig|993692.3.peg.1614"/>
<evidence type="ECO:0000313" key="2">
    <source>
        <dbReference type="EMBL" id="KRN97748.1"/>
    </source>
</evidence>
<feature type="chain" id="PRO_5039221644" description="Surface layer protein A domain-containing protein" evidence="1">
    <location>
        <begin position="24"/>
        <end position="277"/>
    </location>
</feature>
<protein>
    <recommendedName>
        <fullName evidence="4">Surface layer protein A domain-containing protein</fullName>
    </recommendedName>
</protein>
<evidence type="ECO:0000256" key="1">
    <source>
        <dbReference type="SAM" id="SignalP"/>
    </source>
</evidence>
<keyword evidence="3" id="KW-1185">Reference proteome</keyword>
<organism evidence="2 3">
    <name type="scientific">Companilactobacillus kimchiensis</name>
    <dbReference type="NCBI Taxonomy" id="993692"/>
    <lineage>
        <taxon>Bacteria</taxon>
        <taxon>Bacillati</taxon>
        <taxon>Bacillota</taxon>
        <taxon>Bacilli</taxon>
        <taxon>Lactobacillales</taxon>
        <taxon>Lactobacillaceae</taxon>
        <taxon>Companilactobacillus</taxon>
    </lineage>
</organism>
<dbReference type="OrthoDB" id="2290085at2"/>